<dbReference type="OrthoDB" id="429851at2759"/>
<keyword evidence="2" id="KW-0472">Membrane</keyword>
<dbReference type="PANTHER" id="PTHR46687:SF1">
    <property type="entry name" value="PROTEIN DISPATCHED HOMOLOG 3"/>
    <property type="match status" value="1"/>
</dbReference>
<dbReference type="EMBL" id="MRZV01000923">
    <property type="protein sequence ID" value="PIK42575.1"/>
    <property type="molecule type" value="Genomic_DNA"/>
</dbReference>
<dbReference type="InterPro" id="IPR053958">
    <property type="entry name" value="HMGCR/SNAP/NPC1-like_SSD"/>
</dbReference>
<feature type="transmembrane region" description="Helical" evidence="2">
    <location>
        <begin position="66"/>
        <end position="85"/>
    </location>
</feature>
<feature type="transmembrane region" description="Helical" evidence="2">
    <location>
        <begin position="595"/>
        <end position="613"/>
    </location>
</feature>
<dbReference type="Proteomes" id="UP000230750">
    <property type="component" value="Unassembled WGS sequence"/>
</dbReference>
<reference evidence="4 5" key="1">
    <citation type="journal article" date="2017" name="PLoS Biol.">
        <title>The sea cucumber genome provides insights into morphological evolution and visceral regeneration.</title>
        <authorList>
            <person name="Zhang X."/>
            <person name="Sun L."/>
            <person name="Yuan J."/>
            <person name="Sun Y."/>
            <person name="Gao Y."/>
            <person name="Zhang L."/>
            <person name="Li S."/>
            <person name="Dai H."/>
            <person name="Hamel J.F."/>
            <person name="Liu C."/>
            <person name="Yu Y."/>
            <person name="Liu S."/>
            <person name="Lin W."/>
            <person name="Guo K."/>
            <person name="Jin S."/>
            <person name="Xu P."/>
            <person name="Storey K.B."/>
            <person name="Huan P."/>
            <person name="Zhang T."/>
            <person name="Zhou Y."/>
            <person name="Zhang J."/>
            <person name="Lin C."/>
            <person name="Li X."/>
            <person name="Xing L."/>
            <person name="Huo D."/>
            <person name="Sun M."/>
            <person name="Wang L."/>
            <person name="Mercier A."/>
            <person name="Li F."/>
            <person name="Yang H."/>
            <person name="Xiang J."/>
        </authorList>
    </citation>
    <scope>NUCLEOTIDE SEQUENCE [LARGE SCALE GENOMIC DNA]</scope>
    <source>
        <strain evidence="4">Shaxun</strain>
        <tissue evidence="4">Muscle</tissue>
    </source>
</reference>
<feature type="region of interest" description="Disordered" evidence="1">
    <location>
        <begin position="355"/>
        <end position="401"/>
    </location>
</feature>
<dbReference type="Pfam" id="PF12349">
    <property type="entry name" value="Sterol-sensing"/>
    <property type="match status" value="1"/>
</dbReference>
<evidence type="ECO:0000259" key="3">
    <source>
        <dbReference type="PROSITE" id="PS50156"/>
    </source>
</evidence>
<name>A0A2G8K3N7_STIJA</name>
<feature type="transmembrane region" description="Helical" evidence="2">
    <location>
        <begin position="139"/>
        <end position="159"/>
    </location>
</feature>
<dbReference type="PROSITE" id="PS50156">
    <property type="entry name" value="SSD"/>
    <property type="match status" value="1"/>
</dbReference>
<feature type="transmembrane region" description="Helical" evidence="2">
    <location>
        <begin position="6"/>
        <end position="28"/>
    </location>
</feature>
<protein>
    <submittedName>
        <fullName evidence="4">Putative patched domain-containing protein 2</fullName>
    </submittedName>
</protein>
<evidence type="ECO:0000256" key="1">
    <source>
        <dbReference type="SAM" id="MobiDB-lite"/>
    </source>
</evidence>
<dbReference type="SUPFAM" id="SSF82866">
    <property type="entry name" value="Multidrug efflux transporter AcrB transmembrane domain"/>
    <property type="match status" value="2"/>
</dbReference>
<comment type="caution">
    <text evidence="4">The sequence shown here is derived from an EMBL/GenBank/DDBJ whole genome shotgun (WGS) entry which is preliminary data.</text>
</comment>
<feature type="compositionally biased region" description="Polar residues" evidence="1">
    <location>
        <begin position="379"/>
        <end position="391"/>
    </location>
</feature>
<feature type="transmembrane region" description="Helical" evidence="2">
    <location>
        <begin position="731"/>
        <end position="753"/>
    </location>
</feature>
<feature type="transmembrane region" description="Helical" evidence="2">
    <location>
        <begin position="97"/>
        <end position="119"/>
    </location>
</feature>
<dbReference type="InterPro" id="IPR042480">
    <property type="entry name" value="DISP3"/>
</dbReference>
<evidence type="ECO:0000256" key="2">
    <source>
        <dbReference type="SAM" id="Phobius"/>
    </source>
</evidence>
<sequence>MFSYVSIIIISTHLLLILNSTVDVLYGGNEIFDSEISATIRHDLLLAIPTLAAIATLLFVLTSFSVWLTLCGIISILASFSWAYFSYHVICGIEALGLLNLASAFVVIGIGVDDVFVFVNTFRQAVQFTDLKLRMAHTIKVAGVATFFTSFTTAGAFGANMASQIPAVYQFGLFMTFIISYCWILVLLIMPAALALWHKYLHCEQILFRKLSQKSSDSIQTPSDFQQTASAGAISQGFDGPMVLSAVSSLSSPPIGGPLDDDAVRLPDVVDEELGTGDLPEGRDNMDDTVLRQHFDNTTVDDVKKIPDEKQETASLTRFIGAFLRKFVAEPVIKWRWVIIDLHAPLRIAGTMLSAGGAREPSEPSLPKSTKIPLETLHPSRSSQSNKNSPQEGYDPCKKHSCRPPAAKPILRNTATVYVVFGLSRLDRGTMSHHTILSDSKGTVYYNKDFDVMRTDTLRALCKICHHLANRVDLVKPGGAECFPRSLEPYLELLAETVPECQNLPKPNYVKDQKALSHARLHDNRVLWFTMAFESNIFEGKSSFDAYQDFTSWDRVIQDMLANLTSEERVGLDTVFQTCDYWQQVFMEIVGVTSAIYGLVFSLMVCAVSVVVFTGHIGIAMIALVTILGIMLVVISTFYLLGWQLGAVEAVSLSILVGSSVDYCIHLIEGFLTSKDLAPSNLTGSKLRQWKTKHAVSTIGVSILSSAITTITASIPLCFTTIQLFSKFGKIVAINTLVAIFYTLTVCTALLSTCAPSRYSWNKKWLVLSLLILAVFFGGITGILYLLHLSGVPIPGPSSGTLF</sequence>
<accession>A0A2G8K3N7</accession>
<evidence type="ECO:0000313" key="5">
    <source>
        <dbReference type="Proteomes" id="UP000230750"/>
    </source>
</evidence>
<dbReference type="PANTHER" id="PTHR46687">
    <property type="entry name" value="PROTEIN DISPATCHED HOMOLOG 3"/>
    <property type="match status" value="1"/>
</dbReference>
<gene>
    <name evidence="4" type="ORF">BSL78_20563</name>
</gene>
<dbReference type="InterPro" id="IPR000731">
    <property type="entry name" value="SSD"/>
</dbReference>
<proteinExistence type="predicted"/>
<dbReference type="Gene3D" id="1.20.1640.10">
    <property type="entry name" value="Multidrug efflux transporter AcrB transmembrane domain"/>
    <property type="match status" value="2"/>
</dbReference>
<dbReference type="AlphaFoldDB" id="A0A2G8K3N7"/>
<dbReference type="STRING" id="307972.A0A2G8K3N7"/>
<feature type="transmembrane region" description="Helical" evidence="2">
    <location>
        <begin position="40"/>
        <end position="60"/>
    </location>
</feature>
<keyword evidence="2" id="KW-0812">Transmembrane</keyword>
<evidence type="ECO:0000313" key="4">
    <source>
        <dbReference type="EMBL" id="PIK42575.1"/>
    </source>
</evidence>
<feature type="transmembrane region" description="Helical" evidence="2">
    <location>
        <begin position="765"/>
        <end position="787"/>
    </location>
</feature>
<feature type="domain" description="SSD" evidence="3">
    <location>
        <begin position="53"/>
        <end position="196"/>
    </location>
</feature>
<keyword evidence="5" id="KW-1185">Reference proteome</keyword>
<feature type="transmembrane region" description="Helical" evidence="2">
    <location>
        <begin position="695"/>
        <end position="725"/>
    </location>
</feature>
<feature type="transmembrane region" description="Helical" evidence="2">
    <location>
        <begin position="171"/>
        <end position="197"/>
    </location>
</feature>
<keyword evidence="2" id="KW-1133">Transmembrane helix</keyword>
<dbReference type="GO" id="GO:0005737">
    <property type="term" value="C:cytoplasm"/>
    <property type="evidence" value="ECO:0007669"/>
    <property type="project" value="TreeGrafter"/>
</dbReference>
<organism evidence="4 5">
    <name type="scientific">Stichopus japonicus</name>
    <name type="common">Sea cucumber</name>
    <dbReference type="NCBI Taxonomy" id="307972"/>
    <lineage>
        <taxon>Eukaryota</taxon>
        <taxon>Metazoa</taxon>
        <taxon>Echinodermata</taxon>
        <taxon>Eleutherozoa</taxon>
        <taxon>Echinozoa</taxon>
        <taxon>Holothuroidea</taxon>
        <taxon>Aspidochirotacea</taxon>
        <taxon>Aspidochirotida</taxon>
        <taxon>Stichopodidae</taxon>
        <taxon>Apostichopus</taxon>
    </lineage>
</organism>
<feature type="transmembrane region" description="Helical" evidence="2">
    <location>
        <begin position="620"/>
        <end position="641"/>
    </location>
</feature>